<organism evidence="5 6">
    <name type="scientific">Drosophila rubida</name>
    <dbReference type="NCBI Taxonomy" id="30044"/>
    <lineage>
        <taxon>Eukaryota</taxon>
        <taxon>Metazoa</taxon>
        <taxon>Ecdysozoa</taxon>
        <taxon>Arthropoda</taxon>
        <taxon>Hexapoda</taxon>
        <taxon>Insecta</taxon>
        <taxon>Pterygota</taxon>
        <taxon>Neoptera</taxon>
        <taxon>Endopterygota</taxon>
        <taxon>Diptera</taxon>
        <taxon>Brachycera</taxon>
        <taxon>Muscomorpha</taxon>
        <taxon>Ephydroidea</taxon>
        <taxon>Drosophilidae</taxon>
        <taxon>Drosophila</taxon>
    </lineage>
</organism>
<keyword evidence="2" id="KW-0677">Repeat</keyword>
<dbReference type="GO" id="GO:0005737">
    <property type="term" value="C:cytoplasm"/>
    <property type="evidence" value="ECO:0007669"/>
    <property type="project" value="TreeGrafter"/>
</dbReference>
<dbReference type="InterPro" id="IPR050216">
    <property type="entry name" value="LRR_domain-containing"/>
</dbReference>
<dbReference type="SMART" id="SM00369">
    <property type="entry name" value="LRR_TYP"/>
    <property type="match status" value="3"/>
</dbReference>
<dbReference type="AlphaFoldDB" id="A0AAD4K873"/>
<name>A0AAD4K873_9MUSC</name>
<feature type="domain" description="Disease resistance R13L4/SHOC-2-like LRR" evidence="4">
    <location>
        <begin position="102"/>
        <end position="210"/>
    </location>
</feature>
<dbReference type="PANTHER" id="PTHR48051">
    <property type="match status" value="1"/>
</dbReference>
<keyword evidence="6" id="KW-1185">Reference proteome</keyword>
<accession>A0AAD4K873</accession>
<keyword evidence="1" id="KW-0433">Leucine-rich repeat</keyword>
<evidence type="ECO:0000256" key="1">
    <source>
        <dbReference type="ARBA" id="ARBA00022614"/>
    </source>
</evidence>
<dbReference type="InterPro" id="IPR055414">
    <property type="entry name" value="LRR_R13L4/SHOC2-like"/>
</dbReference>
<proteinExistence type="predicted"/>
<dbReference type="SUPFAM" id="SSF52058">
    <property type="entry name" value="L domain-like"/>
    <property type="match status" value="1"/>
</dbReference>
<evidence type="ECO:0000256" key="2">
    <source>
        <dbReference type="ARBA" id="ARBA00022737"/>
    </source>
</evidence>
<dbReference type="PANTHER" id="PTHR48051:SF1">
    <property type="entry name" value="RAS SUPPRESSOR PROTEIN 1"/>
    <property type="match status" value="1"/>
</dbReference>
<dbReference type="InterPro" id="IPR032675">
    <property type="entry name" value="LRR_dom_sf"/>
</dbReference>
<dbReference type="FunFam" id="3.80.10.10:FF:000193">
    <property type="entry name" value="Leucine-rich repeat-containing protein 40"/>
    <property type="match status" value="1"/>
</dbReference>
<dbReference type="InterPro" id="IPR003591">
    <property type="entry name" value="Leu-rich_rpt_typical-subtyp"/>
</dbReference>
<protein>
    <recommendedName>
        <fullName evidence="4">Disease resistance R13L4/SHOC-2-like LRR domain-containing protein</fullName>
    </recommendedName>
</protein>
<dbReference type="Pfam" id="PF23598">
    <property type="entry name" value="LRR_14"/>
    <property type="match status" value="1"/>
</dbReference>
<comment type="caution">
    <text evidence="5">The sequence shown here is derived from an EMBL/GenBank/DDBJ whole genome shotgun (WGS) entry which is preliminary data.</text>
</comment>
<dbReference type="Gene3D" id="3.80.10.10">
    <property type="entry name" value="Ribonuclease Inhibitor"/>
    <property type="match status" value="1"/>
</dbReference>
<feature type="non-terminal residue" evidence="5">
    <location>
        <position position="1"/>
    </location>
</feature>
<feature type="region of interest" description="Disordered" evidence="3">
    <location>
        <begin position="1"/>
        <end position="29"/>
    </location>
</feature>
<dbReference type="EMBL" id="JAJJHW010000681">
    <property type="protein sequence ID" value="KAH8384778.1"/>
    <property type="molecule type" value="Genomic_DNA"/>
</dbReference>
<dbReference type="Proteomes" id="UP001200034">
    <property type="component" value="Unassembled WGS sequence"/>
</dbReference>
<evidence type="ECO:0000259" key="4">
    <source>
        <dbReference type="Pfam" id="PF23598"/>
    </source>
</evidence>
<evidence type="ECO:0000313" key="5">
    <source>
        <dbReference type="EMBL" id="KAH8384778.1"/>
    </source>
</evidence>
<dbReference type="InterPro" id="IPR001611">
    <property type="entry name" value="Leu-rich_rpt"/>
</dbReference>
<evidence type="ECO:0000256" key="3">
    <source>
        <dbReference type="SAM" id="MobiDB-lite"/>
    </source>
</evidence>
<sequence length="239" mass="26813">VTMVGDGLNSPRQQGGKLQADENDPQFPDKYTMRNTRVLKVNMRQLTEVPEHIIETACNEFVNNVNLEDNLLTKVPGELQIMSELLTELSLAKNQISFIPSFISQFSRLAHLDLSCNILRNLPMELAGLKMLRELNISHNRFDHLPACIYELDNLETLTANDNRIQEIDAGDNGFGALAELSVLNLSNNSIQIVPPVLGNLTNIIDLQLSGNPFRQPRHQILQMGTASIMDYLRGRIPL</sequence>
<gene>
    <name evidence="5" type="ORF">KR093_007883</name>
</gene>
<reference evidence="5" key="1">
    <citation type="journal article" date="2021" name="Mol. Ecol. Resour.">
        <title>Phylogenomic analyses of the genus Drosophila reveals genomic signals of climate adaptation.</title>
        <authorList>
            <person name="Li F."/>
            <person name="Rane R.V."/>
            <person name="Luria V."/>
            <person name="Xiong Z."/>
            <person name="Chen J."/>
            <person name="Li Z."/>
            <person name="Catullo R.A."/>
            <person name="Griffin P.C."/>
            <person name="Schiffer M."/>
            <person name="Pearce S."/>
            <person name="Lee S.F."/>
            <person name="McElroy K."/>
            <person name="Stocker A."/>
            <person name="Shirriffs J."/>
            <person name="Cockerell F."/>
            <person name="Coppin C."/>
            <person name="Sgro C.M."/>
            <person name="Karger A."/>
            <person name="Cain J.W."/>
            <person name="Weber J.A."/>
            <person name="Santpere G."/>
            <person name="Kirschner M.W."/>
            <person name="Hoffmann A.A."/>
            <person name="Oakeshott J.G."/>
            <person name="Zhang G."/>
        </authorList>
    </citation>
    <scope>NUCLEOTIDE SEQUENCE</scope>
    <source>
        <strain evidence="5">BGI-SZ-2011g</strain>
    </source>
</reference>
<evidence type="ECO:0000313" key="6">
    <source>
        <dbReference type="Proteomes" id="UP001200034"/>
    </source>
</evidence>
<dbReference type="PROSITE" id="PS51450">
    <property type="entry name" value="LRR"/>
    <property type="match status" value="1"/>
</dbReference>